<dbReference type="Proteomes" id="UP000242414">
    <property type="component" value="Unassembled WGS sequence"/>
</dbReference>
<accession>A0A1X0RIY7</accession>
<organism evidence="2">
    <name type="scientific">Rhizopus microsporus var. microsporus</name>
    <dbReference type="NCBI Taxonomy" id="86635"/>
    <lineage>
        <taxon>Eukaryota</taxon>
        <taxon>Fungi</taxon>
        <taxon>Fungi incertae sedis</taxon>
        <taxon>Mucoromycota</taxon>
        <taxon>Mucoromycotina</taxon>
        <taxon>Mucoromycetes</taxon>
        <taxon>Mucorales</taxon>
        <taxon>Mucorineae</taxon>
        <taxon>Rhizopodaceae</taxon>
        <taxon>Rhizopus</taxon>
    </lineage>
</organism>
<keyword evidence="1" id="KW-0812">Transmembrane</keyword>
<dbReference type="VEuPathDB" id="FungiDB:BCV72DRAFT_218780"/>
<reference evidence="2" key="1">
    <citation type="journal article" date="2016" name="Proc. Natl. Acad. Sci. U.S.A.">
        <title>Lipid metabolic changes in an early divergent fungus govern the establishment of a mutualistic symbiosis with endobacteria.</title>
        <authorList>
            <person name="Lastovetsky O.A."/>
            <person name="Gaspar M.L."/>
            <person name="Mondo S.J."/>
            <person name="LaButti K.M."/>
            <person name="Sandor L."/>
            <person name="Grigoriev I.V."/>
            <person name="Henry S.A."/>
            <person name="Pawlowska T.E."/>
        </authorList>
    </citation>
    <scope>NUCLEOTIDE SEQUENCE [LARGE SCALE GENOMIC DNA]</scope>
    <source>
        <strain evidence="2">ATCC 52814</strain>
    </source>
</reference>
<feature type="transmembrane region" description="Helical" evidence="1">
    <location>
        <begin position="6"/>
        <end position="24"/>
    </location>
</feature>
<proteinExistence type="predicted"/>
<protein>
    <submittedName>
        <fullName evidence="2">Uncharacterized protein</fullName>
    </submittedName>
</protein>
<keyword evidence="1" id="KW-1133">Transmembrane helix</keyword>
<evidence type="ECO:0000256" key="1">
    <source>
        <dbReference type="SAM" id="Phobius"/>
    </source>
</evidence>
<keyword evidence="1" id="KW-0472">Membrane</keyword>
<sequence>MQLVDKILKINFLFVTDLFLSLFIKDLQRDSFHLFVILCFQVKASCSSTTSY</sequence>
<evidence type="ECO:0000313" key="2">
    <source>
        <dbReference type="EMBL" id="ORE12012.1"/>
    </source>
</evidence>
<dbReference type="EMBL" id="KV921853">
    <property type="protein sequence ID" value="ORE12012.1"/>
    <property type="molecule type" value="Genomic_DNA"/>
</dbReference>
<name>A0A1X0RIY7_RHIZD</name>
<gene>
    <name evidence="2" type="ORF">BCV72DRAFT_218780</name>
</gene>
<dbReference type="AlphaFoldDB" id="A0A1X0RIY7"/>